<dbReference type="RefSeq" id="WP_305023102.1">
    <property type="nucleotide sequence ID" value="NZ_JAUQTB010000002.1"/>
</dbReference>
<dbReference type="InterPro" id="IPR000086">
    <property type="entry name" value="NUDIX_hydrolase_dom"/>
</dbReference>
<comment type="caution">
    <text evidence="4">The sequence shown here is derived from an EMBL/GenBank/DDBJ whole genome shotgun (WGS) entry which is preliminary data.</text>
</comment>
<dbReference type="Pfam" id="PF00293">
    <property type="entry name" value="NUDIX"/>
    <property type="match status" value="1"/>
</dbReference>
<evidence type="ECO:0000313" key="5">
    <source>
        <dbReference type="Proteomes" id="UP001240171"/>
    </source>
</evidence>
<dbReference type="InterPro" id="IPR015797">
    <property type="entry name" value="NUDIX_hydrolase-like_dom_sf"/>
</dbReference>
<feature type="domain" description="Nudix hydrolase" evidence="3">
    <location>
        <begin position="3"/>
        <end position="141"/>
    </location>
</feature>
<protein>
    <submittedName>
        <fullName evidence="4">NUDIX domain-containing protein</fullName>
    </submittedName>
</protein>
<comment type="cofactor">
    <cofactor evidence="1">
        <name>Mg(2+)</name>
        <dbReference type="ChEBI" id="CHEBI:18420"/>
    </cofactor>
</comment>
<accession>A0ABT9C9K0</accession>
<gene>
    <name evidence="4" type="ORF">Q5741_05700</name>
</gene>
<evidence type="ECO:0000256" key="1">
    <source>
        <dbReference type="ARBA" id="ARBA00001946"/>
    </source>
</evidence>
<dbReference type="CDD" id="cd18880">
    <property type="entry name" value="NUDIX_ADPRase"/>
    <property type="match status" value="1"/>
</dbReference>
<sequence>MKPIRNSAKAVILQENAVLLTRNRNQVGEFYQFPGGGQEKGEPLEHTVVRECMEEIGQKVEVERLLHVREYIGGNHPHGDLYGDIHQVEFYFACRLVEGNEAPLDNGLIPDDTQIGVEWVELDRLSGLTVYPRRMAEMLAAGEQGPVYLGDVY</sequence>
<dbReference type="PROSITE" id="PS51462">
    <property type="entry name" value="NUDIX"/>
    <property type="match status" value="1"/>
</dbReference>
<dbReference type="EMBL" id="JAUQTB010000002">
    <property type="protein sequence ID" value="MDO7905911.1"/>
    <property type="molecule type" value="Genomic_DNA"/>
</dbReference>
<proteinExistence type="predicted"/>
<dbReference type="Proteomes" id="UP001240171">
    <property type="component" value="Unassembled WGS sequence"/>
</dbReference>
<keyword evidence="5" id="KW-1185">Reference proteome</keyword>
<dbReference type="PANTHER" id="PTHR43046:SF14">
    <property type="entry name" value="MUTT_NUDIX FAMILY PROTEIN"/>
    <property type="match status" value="1"/>
</dbReference>
<evidence type="ECO:0000256" key="2">
    <source>
        <dbReference type="ARBA" id="ARBA00022801"/>
    </source>
</evidence>
<name>A0ABT9C9K0_9BACL</name>
<evidence type="ECO:0000259" key="3">
    <source>
        <dbReference type="PROSITE" id="PS51462"/>
    </source>
</evidence>
<reference evidence="4 5" key="1">
    <citation type="submission" date="2023-07" db="EMBL/GenBank/DDBJ databases">
        <title>Paenibacillus sp. JX-17 nov. isolated from soil.</title>
        <authorList>
            <person name="Wan Y."/>
            <person name="Liu B."/>
        </authorList>
    </citation>
    <scope>NUCLEOTIDE SEQUENCE [LARGE SCALE GENOMIC DNA]</scope>
    <source>
        <strain evidence="4 5">JX-17</strain>
    </source>
</reference>
<organism evidence="4 5">
    <name type="scientific">Paenibacillus lacisoli</name>
    <dbReference type="NCBI Taxonomy" id="3064525"/>
    <lineage>
        <taxon>Bacteria</taxon>
        <taxon>Bacillati</taxon>
        <taxon>Bacillota</taxon>
        <taxon>Bacilli</taxon>
        <taxon>Bacillales</taxon>
        <taxon>Paenibacillaceae</taxon>
        <taxon>Paenibacillus</taxon>
    </lineage>
</organism>
<dbReference type="Gene3D" id="3.90.79.10">
    <property type="entry name" value="Nucleoside Triphosphate Pyrophosphohydrolase"/>
    <property type="match status" value="1"/>
</dbReference>
<dbReference type="PANTHER" id="PTHR43046">
    <property type="entry name" value="GDP-MANNOSE MANNOSYL HYDROLASE"/>
    <property type="match status" value="1"/>
</dbReference>
<dbReference type="SUPFAM" id="SSF55811">
    <property type="entry name" value="Nudix"/>
    <property type="match status" value="1"/>
</dbReference>
<evidence type="ECO:0000313" key="4">
    <source>
        <dbReference type="EMBL" id="MDO7905911.1"/>
    </source>
</evidence>
<keyword evidence="2" id="KW-0378">Hydrolase</keyword>